<name>A0AAQ3TJR2_PASNO</name>
<sequence length="103" mass="11258">MRRPDPEPCSTAAQCRHAVTPLAATTAHNADPPANNSPGGFMPRAVPRRCVTLCFQVSNGLRPRAAARLWRTTAARGRRRRALRGGRPRLGGDCRVLLIITYT</sequence>
<reference evidence="1 2" key="1">
    <citation type="submission" date="2024-02" db="EMBL/GenBank/DDBJ databases">
        <title>High-quality chromosome-scale genome assembly of Pensacola bahiagrass (Paspalum notatum Flugge var. saurae).</title>
        <authorList>
            <person name="Vega J.M."/>
            <person name="Podio M."/>
            <person name="Orjuela J."/>
            <person name="Siena L.A."/>
            <person name="Pessino S.C."/>
            <person name="Combes M.C."/>
            <person name="Mariac C."/>
            <person name="Albertini E."/>
            <person name="Pupilli F."/>
            <person name="Ortiz J.P.A."/>
            <person name="Leblanc O."/>
        </authorList>
    </citation>
    <scope>NUCLEOTIDE SEQUENCE [LARGE SCALE GENOMIC DNA]</scope>
    <source>
        <strain evidence="1">R1</strain>
        <tissue evidence="1">Leaf</tissue>
    </source>
</reference>
<dbReference type="AlphaFoldDB" id="A0AAQ3TJR2"/>
<keyword evidence="2" id="KW-1185">Reference proteome</keyword>
<protein>
    <submittedName>
        <fullName evidence="1">Uncharacterized protein</fullName>
    </submittedName>
</protein>
<gene>
    <name evidence="1" type="ORF">U9M48_022461</name>
</gene>
<dbReference type="Proteomes" id="UP001341281">
    <property type="component" value="Chromosome 05"/>
</dbReference>
<organism evidence="1 2">
    <name type="scientific">Paspalum notatum var. saurae</name>
    <dbReference type="NCBI Taxonomy" id="547442"/>
    <lineage>
        <taxon>Eukaryota</taxon>
        <taxon>Viridiplantae</taxon>
        <taxon>Streptophyta</taxon>
        <taxon>Embryophyta</taxon>
        <taxon>Tracheophyta</taxon>
        <taxon>Spermatophyta</taxon>
        <taxon>Magnoliopsida</taxon>
        <taxon>Liliopsida</taxon>
        <taxon>Poales</taxon>
        <taxon>Poaceae</taxon>
        <taxon>PACMAD clade</taxon>
        <taxon>Panicoideae</taxon>
        <taxon>Andropogonodae</taxon>
        <taxon>Paspaleae</taxon>
        <taxon>Paspalinae</taxon>
        <taxon>Paspalum</taxon>
    </lineage>
</organism>
<proteinExistence type="predicted"/>
<accession>A0AAQ3TJR2</accession>
<evidence type="ECO:0000313" key="1">
    <source>
        <dbReference type="EMBL" id="WVZ74253.1"/>
    </source>
</evidence>
<evidence type="ECO:0000313" key="2">
    <source>
        <dbReference type="Proteomes" id="UP001341281"/>
    </source>
</evidence>
<dbReference type="EMBL" id="CP144749">
    <property type="protein sequence ID" value="WVZ74253.1"/>
    <property type="molecule type" value="Genomic_DNA"/>
</dbReference>